<proteinExistence type="predicted"/>
<accession>A0A411YI30</accession>
<dbReference type="Proteomes" id="UP000291469">
    <property type="component" value="Chromosome"/>
</dbReference>
<keyword evidence="3" id="KW-1185">Reference proteome</keyword>
<evidence type="ECO:0000256" key="1">
    <source>
        <dbReference type="SAM" id="MobiDB-lite"/>
    </source>
</evidence>
<dbReference type="EMBL" id="CP036402">
    <property type="protein sequence ID" value="QBI20985.1"/>
    <property type="molecule type" value="Genomic_DNA"/>
</dbReference>
<evidence type="ECO:0000313" key="3">
    <source>
        <dbReference type="Proteomes" id="UP000291469"/>
    </source>
</evidence>
<dbReference type="RefSeq" id="WP_131155978.1">
    <property type="nucleotide sequence ID" value="NZ_CP036402.1"/>
</dbReference>
<gene>
    <name evidence="2" type="ORF">ER308_16320</name>
</gene>
<organism evidence="2 3">
    <name type="scientific">Egibacter rhizosphaerae</name>
    <dbReference type="NCBI Taxonomy" id="1670831"/>
    <lineage>
        <taxon>Bacteria</taxon>
        <taxon>Bacillati</taxon>
        <taxon>Actinomycetota</taxon>
        <taxon>Nitriliruptoria</taxon>
        <taxon>Egibacterales</taxon>
        <taxon>Egibacteraceae</taxon>
        <taxon>Egibacter</taxon>
    </lineage>
</organism>
<reference evidence="2 3" key="1">
    <citation type="submission" date="2019-01" db="EMBL/GenBank/DDBJ databases">
        <title>Egibacter rhizosphaerae EGI 80759T.</title>
        <authorList>
            <person name="Chen D.-D."/>
            <person name="Tian Y."/>
            <person name="Jiao J.-Y."/>
            <person name="Zhang X.-T."/>
            <person name="Zhang Y.-G."/>
            <person name="Zhang Y."/>
            <person name="Xiao M."/>
            <person name="Shu W.-S."/>
            <person name="Li W.-J."/>
        </authorList>
    </citation>
    <scope>NUCLEOTIDE SEQUENCE [LARGE SCALE GENOMIC DNA]</scope>
    <source>
        <strain evidence="2 3">EGI 80759</strain>
    </source>
</reference>
<protein>
    <submittedName>
        <fullName evidence="2">Uncharacterized protein</fullName>
    </submittedName>
</protein>
<name>A0A411YI30_9ACTN</name>
<evidence type="ECO:0000313" key="2">
    <source>
        <dbReference type="EMBL" id="QBI20985.1"/>
    </source>
</evidence>
<feature type="region of interest" description="Disordered" evidence="1">
    <location>
        <begin position="13"/>
        <end position="42"/>
    </location>
</feature>
<dbReference type="AlphaFoldDB" id="A0A411YI30"/>
<sequence length="87" mass="9123">MALALLLVGACTPAEDPNEDVTKRDGAASEPSPNGTTPPSDEAVDVCAAPERLGSFDTERVAWDADDRGYTTVSERIGDVWQARCGG</sequence>
<dbReference type="KEGG" id="erz:ER308_16320"/>